<sequence>MYGSSTLDSVRISGTKYESRSSLSMARRHSCVLRSGVLRELSAAVALHLALRVGHQDAHHRLPAVLGREVERRLGRVHLHPVQIVVEQLDGQHGRVRDGAPSARVHLGDRAGRDHREDELADLVRTEPGGNVQRVQPLGSEPARMGRAVDQQPGHLADQAAHLSQVAHPNRLDEPLLQRWRRRIVRDDWLGRVARQPAARCAVIRAAGSRSAGLASGDHFAAASNDGTNTNTRDSKPIRHILPRTPIVPALAAG</sequence>
<dbReference type="EnsemblMetazoa" id="AMEC017613-RA">
    <property type="protein sequence ID" value="AMEC017613-PA"/>
    <property type="gene ID" value="AMEC017613"/>
</dbReference>
<dbReference type="VEuPathDB" id="VectorBase:AMEC017613"/>
<evidence type="ECO:0000313" key="2">
    <source>
        <dbReference type="Proteomes" id="UP000075902"/>
    </source>
</evidence>
<keyword evidence="2" id="KW-1185">Reference proteome</keyword>
<proteinExistence type="predicted"/>
<reference evidence="2" key="1">
    <citation type="submission" date="2014-01" db="EMBL/GenBank/DDBJ databases">
        <title>The Genome Sequence of Anopheles melas CM1001059_A (V2).</title>
        <authorList>
            <consortium name="The Broad Institute Genomics Platform"/>
            <person name="Neafsey D.E."/>
            <person name="Besansky N."/>
            <person name="Howell P."/>
            <person name="Walton C."/>
            <person name="Young S.K."/>
            <person name="Zeng Q."/>
            <person name="Gargeya S."/>
            <person name="Fitzgerald M."/>
            <person name="Haas B."/>
            <person name="Abouelleil A."/>
            <person name="Allen A.W."/>
            <person name="Alvarado L."/>
            <person name="Arachchi H.M."/>
            <person name="Berlin A.M."/>
            <person name="Chapman S.B."/>
            <person name="Gainer-Dewar J."/>
            <person name="Goldberg J."/>
            <person name="Griggs A."/>
            <person name="Gujja S."/>
            <person name="Hansen M."/>
            <person name="Howarth C."/>
            <person name="Imamovic A."/>
            <person name="Ireland A."/>
            <person name="Larimer J."/>
            <person name="McCowan C."/>
            <person name="Murphy C."/>
            <person name="Pearson M."/>
            <person name="Poon T.W."/>
            <person name="Priest M."/>
            <person name="Roberts A."/>
            <person name="Saif S."/>
            <person name="Shea T."/>
            <person name="Sisk P."/>
            <person name="Sykes S."/>
            <person name="Wortman J."/>
            <person name="Nusbaum C."/>
            <person name="Birren B."/>
        </authorList>
    </citation>
    <scope>NUCLEOTIDE SEQUENCE [LARGE SCALE GENOMIC DNA]</scope>
    <source>
        <strain evidence="2">CM1001059</strain>
    </source>
</reference>
<dbReference type="Proteomes" id="UP000075902">
    <property type="component" value="Unassembled WGS sequence"/>
</dbReference>
<evidence type="ECO:0000313" key="1">
    <source>
        <dbReference type="EnsemblMetazoa" id="AMEC017613-PA"/>
    </source>
</evidence>
<reference evidence="1" key="2">
    <citation type="submission" date="2020-05" db="UniProtKB">
        <authorList>
            <consortium name="EnsemblMetazoa"/>
        </authorList>
    </citation>
    <scope>IDENTIFICATION</scope>
    <source>
        <strain evidence="1">CM1001059</strain>
    </source>
</reference>
<protein>
    <submittedName>
        <fullName evidence="1">Uncharacterized protein</fullName>
    </submittedName>
</protein>
<dbReference type="AlphaFoldDB" id="A0A182UBX3"/>
<accession>A0A182UBX3</accession>
<name>A0A182UBX3_9DIPT</name>
<organism evidence="1 2">
    <name type="scientific">Anopheles melas</name>
    <dbReference type="NCBI Taxonomy" id="34690"/>
    <lineage>
        <taxon>Eukaryota</taxon>
        <taxon>Metazoa</taxon>
        <taxon>Ecdysozoa</taxon>
        <taxon>Arthropoda</taxon>
        <taxon>Hexapoda</taxon>
        <taxon>Insecta</taxon>
        <taxon>Pterygota</taxon>
        <taxon>Neoptera</taxon>
        <taxon>Endopterygota</taxon>
        <taxon>Diptera</taxon>
        <taxon>Nematocera</taxon>
        <taxon>Culicoidea</taxon>
        <taxon>Culicidae</taxon>
        <taxon>Anophelinae</taxon>
        <taxon>Anopheles</taxon>
    </lineage>
</organism>